<dbReference type="InterPro" id="IPR003439">
    <property type="entry name" value="ABC_transporter-like_ATP-bd"/>
</dbReference>
<evidence type="ECO:0000256" key="5">
    <source>
        <dbReference type="ARBA" id="ARBA00024722"/>
    </source>
</evidence>
<keyword evidence="4 7" id="KW-0067">ATP-binding</keyword>
<dbReference type="GO" id="GO:0005524">
    <property type="term" value="F:ATP binding"/>
    <property type="evidence" value="ECO:0007669"/>
    <property type="project" value="UniProtKB-KW"/>
</dbReference>
<evidence type="ECO:0000256" key="2">
    <source>
        <dbReference type="ARBA" id="ARBA00022448"/>
    </source>
</evidence>
<evidence type="ECO:0000313" key="7">
    <source>
        <dbReference type="EMBL" id="QND71412.1"/>
    </source>
</evidence>
<proteinExistence type="inferred from homology"/>
<dbReference type="PROSITE" id="PS50893">
    <property type="entry name" value="ABC_TRANSPORTER_2"/>
    <property type="match status" value="1"/>
</dbReference>
<dbReference type="SMART" id="SM00382">
    <property type="entry name" value="AAA"/>
    <property type="match status" value="1"/>
</dbReference>
<dbReference type="Proteomes" id="UP000515291">
    <property type="component" value="Chromosome"/>
</dbReference>
<dbReference type="InterPro" id="IPR027417">
    <property type="entry name" value="P-loop_NTPase"/>
</dbReference>
<protein>
    <submittedName>
        <fullName evidence="7">ABC transporter ATP-binding protein</fullName>
    </submittedName>
</protein>
<dbReference type="AlphaFoldDB" id="A0A7G6TXD0"/>
<dbReference type="Pfam" id="PF00005">
    <property type="entry name" value="ABC_tran"/>
    <property type="match status" value="1"/>
</dbReference>
<name>A0A7G6TXD0_9BRAD</name>
<comment type="function">
    <text evidence="5">Involved in beta-(1--&gt;2)glucan export. Transmembrane domains (TMD) form a pore in the inner membrane and the ATP-binding domain (NBD) is responsible for energy generation.</text>
</comment>
<evidence type="ECO:0000256" key="3">
    <source>
        <dbReference type="ARBA" id="ARBA00022741"/>
    </source>
</evidence>
<evidence type="ECO:0000256" key="4">
    <source>
        <dbReference type="ARBA" id="ARBA00022840"/>
    </source>
</evidence>
<reference evidence="8" key="1">
    <citation type="journal article" date="2020" name="Mol. Plant Microbe">
        <title>Rhizobial microsymbionts of the narrowly endemic Oxytropis species growing in Kamchatka are characterized by significant genetic diversity and possess a set of genes that are associated with T3SS and T6SS secretion systems and can affect the development of symbiosis.</title>
        <authorList>
            <person name="Safronova V."/>
            <person name="Guro P."/>
            <person name="Sazanova A."/>
            <person name="Kuznetsova I."/>
            <person name="Belimov A."/>
            <person name="Yakubov V."/>
            <person name="Chirak E."/>
            <person name="Afonin A."/>
            <person name="Gogolev Y."/>
            <person name="Andronov E."/>
            <person name="Tikhonovich I."/>
        </authorList>
    </citation>
    <scope>NUCLEOTIDE SEQUENCE [LARGE SCALE GENOMIC DNA]</scope>
    <source>
        <strain evidence="8">581</strain>
    </source>
</reference>
<dbReference type="CDD" id="cd03293">
    <property type="entry name" value="ABC_NrtD_SsuB_transporters"/>
    <property type="match status" value="1"/>
</dbReference>
<dbReference type="PANTHER" id="PTHR42788">
    <property type="entry name" value="TAURINE IMPORT ATP-BINDING PROTEIN-RELATED"/>
    <property type="match status" value="1"/>
</dbReference>
<accession>A0A7G6TXD0</accession>
<dbReference type="SUPFAM" id="SSF52540">
    <property type="entry name" value="P-loop containing nucleoside triphosphate hydrolases"/>
    <property type="match status" value="1"/>
</dbReference>
<dbReference type="RefSeq" id="WP_184517103.1">
    <property type="nucleotide sequence ID" value="NZ_CP050292.1"/>
</dbReference>
<keyword evidence="2" id="KW-0813">Transport</keyword>
<evidence type="ECO:0000259" key="6">
    <source>
        <dbReference type="PROSITE" id="PS50893"/>
    </source>
</evidence>
<dbReference type="InterPro" id="IPR003593">
    <property type="entry name" value="AAA+_ATPase"/>
</dbReference>
<keyword evidence="3" id="KW-0547">Nucleotide-binding</keyword>
<evidence type="ECO:0000256" key="1">
    <source>
        <dbReference type="ARBA" id="ARBA00005417"/>
    </source>
</evidence>
<dbReference type="InterPro" id="IPR050166">
    <property type="entry name" value="ABC_transporter_ATP-bind"/>
</dbReference>
<gene>
    <name evidence="7" type="ORF">HB776_09285</name>
</gene>
<dbReference type="PROSITE" id="PS00211">
    <property type="entry name" value="ABC_TRANSPORTER_1"/>
    <property type="match status" value="1"/>
</dbReference>
<feature type="domain" description="ABC transporter" evidence="6">
    <location>
        <begin position="9"/>
        <end position="243"/>
    </location>
</feature>
<dbReference type="Gene3D" id="3.40.50.300">
    <property type="entry name" value="P-loop containing nucleotide triphosphate hydrolases"/>
    <property type="match status" value="1"/>
</dbReference>
<sequence length="259" mass="28021">MSRGTASLIDVSGVSQIYAGRDGAPTWALRDVSLQIGDGEFVCLIGPSGCGKTTLLHLIAGFLQPSRGSVAFQQQPIFGPGPDRGVVFQEYALFAWMTARQNVEFGLRAKPLSRSARRQLALDALDRVGLLAAADKYPHELSGGMRQRVAVARALVVEPKVLLMDEPFAAVDAMTRQTLQDDLLRLWKETGVSVVFVTHNIDEAIFLAQRVVVMAPHPGTIVSERIIDADYPRDRGSAAFGELYGSISGELTNGTRRAA</sequence>
<dbReference type="KEGG" id="trb:HB776_09285"/>
<dbReference type="PANTHER" id="PTHR42788:SF13">
    <property type="entry name" value="ALIPHATIC SULFONATES IMPORT ATP-BINDING PROTEIN SSUB"/>
    <property type="match status" value="1"/>
</dbReference>
<organism evidence="7 8">
    <name type="scientific">Tardiphaga robiniae</name>
    <dbReference type="NCBI Taxonomy" id="943830"/>
    <lineage>
        <taxon>Bacteria</taxon>
        <taxon>Pseudomonadati</taxon>
        <taxon>Pseudomonadota</taxon>
        <taxon>Alphaproteobacteria</taxon>
        <taxon>Hyphomicrobiales</taxon>
        <taxon>Nitrobacteraceae</taxon>
        <taxon>Tardiphaga</taxon>
    </lineage>
</organism>
<dbReference type="GO" id="GO:0016887">
    <property type="term" value="F:ATP hydrolysis activity"/>
    <property type="evidence" value="ECO:0007669"/>
    <property type="project" value="InterPro"/>
</dbReference>
<dbReference type="EMBL" id="CP050292">
    <property type="protein sequence ID" value="QND71412.1"/>
    <property type="molecule type" value="Genomic_DNA"/>
</dbReference>
<comment type="similarity">
    <text evidence="1">Belongs to the ABC transporter superfamily.</text>
</comment>
<dbReference type="InterPro" id="IPR017871">
    <property type="entry name" value="ABC_transporter-like_CS"/>
</dbReference>
<evidence type="ECO:0000313" key="8">
    <source>
        <dbReference type="Proteomes" id="UP000515291"/>
    </source>
</evidence>